<reference evidence="3 4" key="1">
    <citation type="submission" date="2017-07" db="EMBL/GenBank/DDBJ databases">
        <title>Niveispirillum cyanobacteriorum sp. nov., isolated from cyanobacterial aggregates in a eutrophic lake.</title>
        <authorList>
            <person name="Cai H."/>
        </authorList>
    </citation>
    <scope>NUCLEOTIDE SEQUENCE [LARGE SCALE GENOMIC DNA]</scope>
    <source>
        <strain evidence="4">TH1-14</strain>
    </source>
</reference>
<name>A0A255Z048_9PROT</name>
<dbReference type="SMART" id="SM00869">
    <property type="entry name" value="Autotransporter"/>
    <property type="match status" value="1"/>
</dbReference>
<dbReference type="EMBL" id="NOXU01000027">
    <property type="protein sequence ID" value="OYQ34873.1"/>
    <property type="molecule type" value="Genomic_DNA"/>
</dbReference>
<dbReference type="Pfam" id="PF00657">
    <property type="entry name" value="Lipase_GDSL"/>
    <property type="match status" value="1"/>
</dbReference>
<dbReference type="AlphaFoldDB" id="A0A255Z048"/>
<dbReference type="InterPro" id="IPR036709">
    <property type="entry name" value="Autotransporte_beta_dom_sf"/>
</dbReference>
<evidence type="ECO:0000313" key="3">
    <source>
        <dbReference type="EMBL" id="OYQ34873.1"/>
    </source>
</evidence>
<protein>
    <recommendedName>
        <fullName evidence="2">Autotransporter domain-containing protein</fullName>
    </recommendedName>
</protein>
<evidence type="ECO:0000256" key="1">
    <source>
        <dbReference type="ARBA" id="ARBA00022801"/>
    </source>
</evidence>
<accession>A0A255Z048</accession>
<dbReference type="PANTHER" id="PTHR45648">
    <property type="entry name" value="GDSL LIPASE/ACYLHYDROLASE FAMILY PROTEIN (AFU_ORTHOLOGUE AFUA_4G14700)"/>
    <property type="match status" value="1"/>
</dbReference>
<evidence type="ECO:0000259" key="2">
    <source>
        <dbReference type="PROSITE" id="PS51208"/>
    </source>
</evidence>
<dbReference type="InterPro" id="IPR001087">
    <property type="entry name" value="GDSL"/>
</dbReference>
<dbReference type="Gene3D" id="2.40.128.130">
    <property type="entry name" value="Autotransporter beta-domain"/>
    <property type="match status" value="1"/>
</dbReference>
<comment type="caution">
    <text evidence="3">The sequence shown here is derived from an EMBL/GenBank/DDBJ whole genome shotgun (WGS) entry which is preliminary data.</text>
</comment>
<dbReference type="Pfam" id="PF03797">
    <property type="entry name" value="Autotransporter"/>
    <property type="match status" value="1"/>
</dbReference>
<dbReference type="SUPFAM" id="SSF52266">
    <property type="entry name" value="SGNH hydrolase"/>
    <property type="match status" value="1"/>
</dbReference>
<dbReference type="PANTHER" id="PTHR45648:SF22">
    <property type="entry name" value="GDSL LIPASE_ACYLHYDROLASE FAMILY PROTEIN (AFU_ORTHOLOGUE AFUA_4G14700)"/>
    <property type="match status" value="1"/>
</dbReference>
<dbReference type="CDD" id="cd01846">
    <property type="entry name" value="fatty_acyltransferase_like"/>
    <property type="match status" value="1"/>
</dbReference>
<dbReference type="PROSITE" id="PS51208">
    <property type="entry name" value="AUTOTRANSPORTER"/>
    <property type="match status" value="1"/>
</dbReference>
<dbReference type="Proteomes" id="UP000216998">
    <property type="component" value="Unassembled WGS sequence"/>
</dbReference>
<dbReference type="InterPro" id="IPR005546">
    <property type="entry name" value="Autotransporte_beta"/>
</dbReference>
<dbReference type="Gene3D" id="3.40.50.1110">
    <property type="entry name" value="SGNH hydrolase"/>
    <property type="match status" value="1"/>
</dbReference>
<keyword evidence="4" id="KW-1185">Reference proteome</keyword>
<dbReference type="InterPro" id="IPR036514">
    <property type="entry name" value="SGNH_hydro_sf"/>
</dbReference>
<dbReference type="InterPro" id="IPR051058">
    <property type="entry name" value="GDSL_Est/Lipase"/>
</dbReference>
<evidence type="ECO:0000313" key="4">
    <source>
        <dbReference type="Proteomes" id="UP000216998"/>
    </source>
</evidence>
<sequence>MAVLNRATKPRPDHGRNLLMSHKLLGGTALAAVLSLSAIAIDAPAAQAQGIDISSLVVFGDSLSDTDNLRNLNPATRPGAPYVNGRFSNGPVWAENLATLTGLSVSSRAYGGARATRTTAIDLTAQVDAYLAGGTTIPASRGVGIWIGGNDYIAVLTQPQANPTAAAQAAIAATTGVITAQAGRLYNAGARQFMLFNLPPLGSIPLTSSLSAADKASANTVSDLHAQAIKAAAAALRAQGATVTVVDVQTLFQGLASSPSTYGFTNVTTPCFAPIGPGGSLVATGVCATAAGAAGTVFFDALHPTAAAHQMIAEYTYGTVSATFEAPAAMAVTTDAAQRLLDLANEGVAARMAGARTGQGSVNVIGAQTGQDDRFGMFAFGSYVDGKRDPITGQSGYDYDGFNAGFGFDYQVDRHVIAGVAFSYGNLNAKIDDDYAKLDATAYNLTAYVTAAADDLWMDTALSYSFDDYKSRRATRFTPFATASGDYKGNTYALGTTIGYTPVAGSFAMGPVVGVRYAKSRVEGFGETGGGPLSLTWDDYTASSLLGSVGGQISGVGTSFVPQVRIAYEHEFNGDDRAVIGRFANGELATTDPGAGKRGRLALGASLVHETAENVAVALGYNGHFAGGDRTDHALTAHLKIGF</sequence>
<dbReference type="OrthoDB" id="5292073at2"/>
<proteinExistence type="predicted"/>
<keyword evidence="1" id="KW-0378">Hydrolase</keyword>
<gene>
    <name evidence="3" type="ORF">CHU95_09825</name>
</gene>
<dbReference type="SUPFAM" id="SSF103515">
    <property type="entry name" value="Autotransporter"/>
    <property type="match status" value="1"/>
</dbReference>
<feature type="domain" description="Autotransporter" evidence="2">
    <location>
        <begin position="370"/>
        <end position="643"/>
    </location>
</feature>
<dbReference type="GO" id="GO:0016788">
    <property type="term" value="F:hydrolase activity, acting on ester bonds"/>
    <property type="evidence" value="ECO:0007669"/>
    <property type="project" value="InterPro"/>
</dbReference>
<organism evidence="3 4">
    <name type="scientific">Niveispirillum lacus</name>
    <dbReference type="NCBI Taxonomy" id="1981099"/>
    <lineage>
        <taxon>Bacteria</taxon>
        <taxon>Pseudomonadati</taxon>
        <taxon>Pseudomonadota</taxon>
        <taxon>Alphaproteobacteria</taxon>
        <taxon>Rhodospirillales</taxon>
        <taxon>Azospirillaceae</taxon>
        <taxon>Niveispirillum</taxon>
    </lineage>
</organism>